<dbReference type="Proteomes" id="UP000326179">
    <property type="component" value="Chromosome"/>
</dbReference>
<gene>
    <name evidence="2" type="ORF">GFH48_07850</name>
</gene>
<reference evidence="2 3" key="1">
    <citation type="submission" date="2019-10" db="EMBL/GenBank/DDBJ databases">
        <title>A novel species.</title>
        <authorList>
            <person name="Gao J."/>
        </authorList>
    </citation>
    <scope>NUCLEOTIDE SEQUENCE [LARGE SCALE GENOMIC DNA]</scope>
    <source>
        <strain evidence="2 3">QMT-28</strain>
    </source>
</reference>
<sequence length="117" mass="11907">MTMRMRTRASVTAGVGAFAAGLLLTGAAGAQAAAAGLPYAVTPYVNVNVRSGPSSQTGITGHVTAGDPRGASCWTHGETIRDNGYVNDVWVRLAEGYVSAVYLKGDQYGGLPASATC</sequence>
<keyword evidence="1" id="KW-0732">Signal</keyword>
<dbReference type="KEGG" id="sfy:GFH48_07850"/>
<proteinExistence type="predicted"/>
<accession>A0A5Q0L8X1</accession>
<evidence type="ECO:0000256" key="1">
    <source>
        <dbReference type="SAM" id="SignalP"/>
    </source>
</evidence>
<organism evidence="2 3">
    <name type="scientific">Streptomyces fagopyri</name>
    <dbReference type="NCBI Taxonomy" id="2662397"/>
    <lineage>
        <taxon>Bacteria</taxon>
        <taxon>Bacillati</taxon>
        <taxon>Actinomycetota</taxon>
        <taxon>Actinomycetes</taxon>
        <taxon>Kitasatosporales</taxon>
        <taxon>Streptomycetaceae</taxon>
        <taxon>Streptomyces</taxon>
    </lineage>
</organism>
<dbReference type="AlphaFoldDB" id="A0A5Q0L8X1"/>
<evidence type="ECO:0000313" key="2">
    <source>
        <dbReference type="EMBL" id="QFZ73186.1"/>
    </source>
</evidence>
<protein>
    <submittedName>
        <fullName evidence="2">SH3 domain-containing protein</fullName>
    </submittedName>
</protein>
<feature type="signal peptide" evidence="1">
    <location>
        <begin position="1"/>
        <end position="32"/>
    </location>
</feature>
<dbReference type="RefSeq" id="WP_153287551.1">
    <property type="nucleotide sequence ID" value="NZ_CP045643.1"/>
</dbReference>
<name>A0A5Q0L8X1_9ACTN</name>
<keyword evidence="3" id="KW-1185">Reference proteome</keyword>
<feature type="chain" id="PRO_5024788469" evidence="1">
    <location>
        <begin position="33"/>
        <end position="117"/>
    </location>
</feature>
<dbReference type="EMBL" id="CP045643">
    <property type="protein sequence ID" value="QFZ73186.1"/>
    <property type="molecule type" value="Genomic_DNA"/>
</dbReference>
<evidence type="ECO:0000313" key="3">
    <source>
        <dbReference type="Proteomes" id="UP000326179"/>
    </source>
</evidence>